<feature type="compositionally biased region" description="Low complexity" evidence="1">
    <location>
        <begin position="313"/>
        <end position="322"/>
    </location>
</feature>
<sequence>MADLSGVLRKTIDGLPRATPQMRAKVYDKARAAIQRQIDAANPPLAENVVATRLTALEDAITRTEEHYAGPTDGEPDDDLAALLAADTSEARGRPGGDYSDAPAPEAWVGASESPAPSAPKAVLPKAPSLPGHPAEQGGGTPDSRTSSGGRTTERSGSGIVDSVFPGLKKSAATPRHEPPPFFPTATEEPEAAAGPSPVGSPFIVPTASGAARREADGTHDDAFYDDERIPAGIRTDDDIPEADVSGPRYSPRGKRKGSGKGRSLIAATLVILLLGGLGAVGWTYRDQIEALLVAPSDLNNIATTTDKAPAVATAAPDASGTANGGTAESTGISDVAGAEAPRGQSARQFTQRLLPDGTEVDEGPAAGEPNAFDEGTDIAPASPVPAESSASPTISSEIGEDPAVVGAAPAEAQTPVAGEEAASPEVAAVEPATGNTPAVAQKAVFYQERTETTSGTQEGGNVVWSVVNESPSEGQPPEPAIRAVAEVPDENLKMTMTIRRNADPTLPASHVIELLFTTPANFSGGGVANVQRLALKATEQARGEPLIGVAGKISDGFFIIALNNLEQAMQSNLSLLKSEQWIDIPIAYETGRRALMSIEKGIPGDRVFKEALDAWNAKT</sequence>
<organism evidence="3">
    <name type="scientific">marine sediment metagenome</name>
    <dbReference type="NCBI Taxonomy" id="412755"/>
    <lineage>
        <taxon>unclassified sequences</taxon>
        <taxon>metagenomes</taxon>
        <taxon>ecological metagenomes</taxon>
    </lineage>
</organism>
<keyword evidence="2" id="KW-1133">Transmembrane helix</keyword>
<feature type="region of interest" description="Disordered" evidence="1">
    <location>
        <begin position="356"/>
        <end position="398"/>
    </location>
</feature>
<feature type="compositionally biased region" description="Low complexity" evidence="1">
    <location>
        <begin position="184"/>
        <end position="202"/>
    </location>
</feature>
<comment type="caution">
    <text evidence="3">The sequence shown here is derived from an EMBL/GenBank/DDBJ whole genome shotgun (WGS) entry which is preliminary data.</text>
</comment>
<feature type="compositionally biased region" description="Low complexity" evidence="1">
    <location>
        <begin position="142"/>
        <end position="159"/>
    </location>
</feature>
<feature type="compositionally biased region" description="Basic and acidic residues" evidence="1">
    <location>
        <begin position="212"/>
        <end position="238"/>
    </location>
</feature>
<feature type="region of interest" description="Disordered" evidence="1">
    <location>
        <begin position="313"/>
        <end position="333"/>
    </location>
</feature>
<keyword evidence="2" id="KW-0472">Membrane</keyword>
<feature type="compositionally biased region" description="Low complexity" evidence="1">
    <location>
        <begin position="416"/>
        <end position="433"/>
    </location>
</feature>
<feature type="region of interest" description="Disordered" evidence="1">
    <location>
        <begin position="67"/>
        <end position="261"/>
    </location>
</feature>
<feature type="compositionally biased region" description="Low complexity" evidence="1">
    <location>
        <begin position="380"/>
        <end position="393"/>
    </location>
</feature>
<evidence type="ECO:0000256" key="1">
    <source>
        <dbReference type="SAM" id="MobiDB-lite"/>
    </source>
</evidence>
<feature type="transmembrane region" description="Helical" evidence="2">
    <location>
        <begin position="265"/>
        <end position="285"/>
    </location>
</feature>
<evidence type="ECO:0000256" key="2">
    <source>
        <dbReference type="SAM" id="Phobius"/>
    </source>
</evidence>
<accession>A0A0F9TX48</accession>
<feature type="compositionally biased region" description="Low complexity" evidence="1">
    <location>
        <begin position="111"/>
        <end position="120"/>
    </location>
</feature>
<evidence type="ECO:0000313" key="3">
    <source>
        <dbReference type="EMBL" id="KKN85610.1"/>
    </source>
</evidence>
<name>A0A0F9TX48_9ZZZZ</name>
<protein>
    <recommendedName>
        <fullName evidence="4">CheA signal transduction histidine kinase</fullName>
    </recommendedName>
</protein>
<dbReference type="EMBL" id="LAZR01000157">
    <property type="protein sequence ID" value="KKN85610.1"/>
    <property type="molecule type" value="Genomic_DNA"/>
</dbReference>
<reference evidence="3" key="1">
    <citation type="journal article" date="2015" name="Nature">
        <title>Complex archaea that bridge the gap between prokaryotes and eukaryotes.</title>
        <authorList>
            <person name="Spang A."/>
            <person name="Saw J.H."/>
            <person name="Jorgensen S.L."/>
            <person name="Zaremba-Niedzwiedzka K."/>
            <person name="Martijn J."/>
            <person name="Lind A.E."/>
            <person name="van Eijk R."/>
            <person name="Schleper C."/>
            <person name="Guy L."/>
            <person name="Ettema T.J."/>
        </authorList>
    </citation>
    <scope>NUCLEOTIDE SEQUENCE</scope>
</reference>
<dbReference type="AlphaFoldDB" id="A0A0F9TX48"/>
<proteinExistence type="predicted"/>
<keyword evidence="2" id="KW-0812">Transmembrane</keyword>
<feature type="region of interest" description="Disordered" evidence="1">
    <location>
        <begin position="410"/>
        <end position="435"/>
    </location>
</feature>
<gene>
    <name evidence="3" type="ORF">LCGC14_0277380</name>
</gene>
<evidence type="ECO:0008006" key="4">
    <source>
        <dbReference type="Google" id="ProtNLM"/>
    </source>
</evidence>